<keyword evidence="2" id="KW-1185">Reference proteome</keyword>
<dbReference type="KEGG" id="jde:Jden_2277"/>
<organism evidence="1 2">
    <name type="scientific">Jonesia denitrificans (strain ATCC 14870 / DSM 20603 / BCRC 15368 / CIP 55.134 / JCM 11481 / NBRC 15587 / NCTC 10816 / Prevot 55134)</name>
    <name type="common">Listeria denitrificans</name>
    <dbReference type="NCBI Taxonomy" id="471856"/>
    <lineage>
        <taxon>Bacteria</taxon>
        <taxon>Bacillati</taxon>
        <taxon>Actinomycetota</taxon>
        <taxon>Actinomycetes</taxon>
        <taxon>Micrococcales</taxon>
        <taxon>Jonesiaceae</taxon>
        <taxon>Jonesia</taxon>
    </lineage>
</organism>
<reference evidence="1 2" key="1">
    <citation type="journal article" date="2009" name="Stand. Genomic Sci.">
        <title>Complete genome sequence of Jonesia denitrificans type strain (Prevot 55134).</title>
        <authorList>
            <person name="Pukall R."/>
            <person name="Gehrich-Schroter G."/>
            <person name="Lapidus A."/>
            <person name="Nolan M."/>
            <person name="Glavina Del Rio T."/>
            <person name="Lucas S."/>
            <person name="Chen F."/>
            <person name="Tice H."/>
            <person name="Pitluck S."/>
            <person name="Cheng J.F."/>
            <person name="Copeland A."/>
            <person name="Saunders E."/>
            <person name="Brettin T."/>
            <person name="Detter J.C."/>
            <person name="Bruce D."/>
            <person name="Goodwin L."/>
            <person name="Pati A."/>
            <person name="Ivanova N."/>
            <person name="Mavromatis K."/>
            <person name="Ovchinnikova G."/>
            <person name="Chen A."/>
            <person name="Palaniappan K."/>
            <person name="Land M."/>
            <person name="Hauser L."/>
            <person name="Chang Y.J."/>
            <person name="Jeffries C.D."/>
            <person name="Chain P."/>
            <person name="Goker M."/>
            <person name="Bristow J."/>
            <person name="Eisen J.A."/>
            <person name="Markowitz V."/>
            <person name="Hugenholtz P."/>
            <person name="Kyrpides N.C."/>
            <person name="Klenk H.P."/>
            <person name="Han C."/>
        </authorList>
    </citation>
    <scope>NUCLEOTIDE SEQUENCE [LARGE SCALE GENOMIC DNA]</scope>
    <source>
        <strain evidence="2">ATCC 14870 / DSM 20603 / BCRC 15368 / CIP 55.134 / JCM 11481 / NBRC 15587 / NCTC 10816 / Prevot 55134</strain>
    </source>
</reference>
<accession>C7R224</accession>
<evidence type="ECO:0000313" key="1">
    <source>
        <dbReference type="EMBL" id="ACV09912.1"/>
    </source>
</evidence>
<proteinExistence type="predicted"/>
<dbReference type="Proteomes" id="UP000000628">
    <property type="component" value="Chromosome"/>
</dbReference>
<gene>
    <name evidence="1" type="ordered locus">Jden_2277</name>
</gene>
<dbReference type="EMBL" id="CP001706">
    <property type="protein sequence ID" value="ACV09912.1"/>
    <property type="molecule type" value="Genomic_DNA"/>
</dbReference>
<dbReference type="HOGENOM" id="CLU_3396974_0_0_11"/>
<evidence type="ECO:0000313" key="2">
    <source>
        <dbReference type="Proteomes" id="UP000000628"/>
    </source>
</evidence>
<name>C7R224_JONDD</name>
<dbReference type="AlphaFoldDB" id="C7R224"/>
<protein>
    <submittedName>
        <fullName evidence="1">Uncharacterized protein</fullName>
    </submittedName>
</protein>
<sequence>MVDRYESWLANEVDRRWERTQSENEIENEES</sequence>